<dbReference type="Pfam" id="PF21010">
    <property type="entry name" value="HA2_C"/>
    <property type="match status" value="1"/>
</dbReference>
<feature type="domain" description="Helicase-associated" evidence="1">
    <location>
        <begin position="1"/>
        <end position="91"/>
    </location>
</feature>
<gene>
    <name evidence="2" type="ORF">TeGR_g7808</name>
</gene>
<organism evidence="2 3">
    <name type="scientific">Tetraparma gracilis</name>
    <dbReference type="NCBI Taxonomy" id="2962635"/>
    <lineage>
        <taxon>Eukaryota</taxon>
        <taxon>Sar</taxon>
        <taxon>Stramenopiles</taxon>
        <taxon>Ochrophyta</taxon>
        <taxon>Bolidophyceae</taxon>
        <taxon>Parmales</taxon>
        <taxon>Triparmaceae</taxon>
        <taxon>Tetraparma</taxon>
    </lineage>
</organism>
<dbReference type="PANTHER" id="PTHR18934:SF145">
    <property type="entry name" value="ATP-DEPENDENT RNA HELICASE DHX57-RELATED"/>
    <property type="match status" value="1"/>
</dbReference>
<dbReference type="SMART" id="SM00847">
    <property type="entry name" value="HA2"/>
    <property type="match status" value="1"/>
</dbReference>
<dbReference type="Gene3D" id="1.20.120.1080">
    <property type="match status" value="1"/>
</dbReference>
<dbReference type="Proteomes" id="UP001165060">
    <property type="component" value="Unassembled WGS sequence"/>
</dbReference>
<accession>A0ABQ6ND24</accession>
<proteinExistence type="predicted"/>
<keyword evidence="3" id="KW-1185">Reference proteome</keyword>
<reference evidence="2 3" key="1">
    <citation type="journal article" date="2023" name="Commun. Biol.">
        <title>Genome analysis of Parmales, the sister group of diatoms, reveals the evolutionary specialization of diatoms from phago-mixotrophs to photoautotrophs.</title>
        <authorList>
            <person name="Ban H."/>
            <person name="Sato S."/>
            <person name="Yoshikawa S."/>
            <person name="Yamada K."/>
            <person name="Nakamura Y."/>
            <person name="Ichinomiya M."/>
            <person name="Sato N."/>
            <person name="Blanc-Mathieu R."/>
            <person name="Endo H."/>
            <person name="Kuwata A."/>
            <person name="Ogata H."/>
        </authorList>
    </citation>
    <scope>NUCLEOTIDE SEQUENCE [LARGE SCALE GENOMIC DNA]</scope>
</reference>
<name>A0ABQ6ND24_9STRA</name>
<comment type="caution">
    <text evidence="2">The sequence shown here is derived from an EMBL/GenBank/DDBJ whole genome shotgun (WGS) entry which is preliminary data.</text>
</comment>
<dbReference type="EMBL" id="BRYB01006487">
    <property type="protein sequence ID" value="GMI58773.1"/>
    <property type="molecule type" value="Genomic_DNA"/>
</dbReference>
<dbReference type="InterPro" id="IPR007502">
    <property type="entry name" value="Helicase-assoc_dom"/>
</dbReference>
<protein>
    <recommendedName>
        <fullName evidence="1">Helicase-associated domain-containing protein</fullName>
    </recommendedName>
</protein>
<evidence type="ECO:0000313" key="3">
    <source>
        <dbReference type="Proteomes" id="UP001165060"/>
    </source>
</evidence>
<sequence length="325" mass="34315">MLQKVGAVDAGGRRLTPLGRHLSGLGVDVKVGKVLLYACAFRCVEKGLTIAAVMAVGKSLFQKDFDDSGGPARKAAVRSFQVDGSDWLTACEVWRQAEINKSSARWCRDKFLSRSVLREVGDLREYFRRSLRDGGFASGARGEGAENANAGVDGVVHACVMAGLAGGGENVARWSRAEGVFCGKDKVALHGSSVLSEKDWGAGGGDDRLVVFGEKFSGAKSTWLNMAAVVDPLAMLLVGGEGGGGGDDVKVEFVEGRLLVDGWGAGGVRCNARIGAGLRELRSAFGAEMEGFWGRKDGRGGGDLERLVAEEEGVARLVLQLIKHN</sequence>
<dbReference type="PANTHER" id="PTHR18934">
    <property type="entry name" value="ATP-DEPENDENT RNA HELICASE"/>
    <property type="match status" value="1"/>
</dbReference>
<evidence type="ECO:0000259" key="1">
    <source>
        <dbReference type="SMART" id="SM00847"/>
    </source>
</evidence>
<evidence type="ECO:0000313" key="2">
    <source>
        <dbReference type="EMBL" id="GMI58773.1"/>
    </source>
</evidence>